<evidence type="ECO:0000313" key="4">
    <source>
        <dbReference type="Proteomes" id="UP000008495"/>
    </source>
</evidence>
<evidence type="ECO:0000256" key="1">
    <source>
        <dbReference type="SAM" id="MobiDB-lite"/>
    </source>
</evidence>
<dbReference type="SUPFAM" id="SSF47781">
    <property type="entry name" value="RuvA domain 2-like"/>
    <property type="match status" value="1"/>
</dbReference>
<dbReference type="PANTHER" id="PTHR21180:SF32">
    <property type="entry name" value="ENDONUCLEASE_EXONUCLEASE_PHOSPHATASE FAMILY DOMAIN-CONTAINING PROTEIN 1"/>
    <property type="match status" value="1"/>
</dbReference>
<dbReference type="InterPro" id="IPR003583">
    <property type="entry name" value="Hlx-hairpin-Hlx_DNA-bd_motif"/>
</dbReference>
<dbReference type="eggNOG" id="COG1555">
    <property type="taxonomic scope" value="Bacteria"/>
</dbReference>
<protein>
    <recommendedName>
        <fullName evidence="2">Helix-hairpin-helix DNA-binding motif class 1 domain-containing protein</fullName>
    </recommendedName>
</protein>
<dbReference type="InterPro" id="IPR010994">
    <property type="entry name" value="RuvA_2-like"/>
</dbReference>
<dbReference type="Gene3D" id="3.10.560.10">
    <property type="entry name" value="Outer membrane lipoprotein wza domain like"/>
    <property type="match status" value="1"/>
</dbReference>
<evidence type="ECO:0000313" key="3">
    <source>
        <dbReference type="EMBL" id="GAB77329.1"/>
    </source>
</evidence>
<dbReference type="GO" id="GO:0006281">
    <property type="term" value="P:DNA repair"/>
    <property type="evidence" value="ECO:0007669"/>
    <property type="project" value="InterPro"/>
</dbReference>
<sequence length="144" mass="14807">MVVHIVGQVKRPGVIRTTSGSRVEEVIAASGGLTAQADTRQVNLARVVTDGEQLVVPAQGEAVPPAPAGNAPGGKLSSQPAGKVNVNSADAAALDALPGVGPVTARRIVEWRQAHGRFTSMKELQEVPGIGPKLLDQITPLVTL</sequence>
<evidence type="ECO:0000259" key="2">
    <source>
        <dbReference type="SMART" id="SM00278"/>
    </source>
</evidence>
<organism evidence="3 4">
    <name type="scientific">Austwickia chelonae NBRC 105200</name>
    <dbReference type="NCBI Taxonomy" id="1184607"/>
    <lineage>
        <taxon>Bacteria</taxon>
        <taxon>Bacillati</taxon>
        <taxon>Actinomycetota</taxon>
        <taxon>Actinomycetes</taxon>
        <taxon>Micrococcales</taxon>
        <taxon>Dermatophilaceae</taxon>
        <taxon>Austwickia</taxon>
    </lineage>
</organism>
<dbReference type="InterPro" id="IPR019554">
    <property type="entry name" value="Soluble_ligand-bd"/>
</dbReference>
<dbReference type="SMART" id="SM00278">
    <property type="entry name" value="HhH1"/>
    <property type="match status" value="2"/>
</dbReference>
<dbReference type="GO" id="GO:0003677">
    <property type="term" value="F:DNA binding"/>
    <property type="evidence" value="ECO:0007669"/>
    <property type="project" value="InterPro"/>
</dbReference>
<comment type="caution">
    <text evidence="3">The sequence shown here is derived from an EMBL/GenBank/DDBJ whole genome shotgun (WGS) entry which is preliminary data.</text>
</comment>
<dbReference type="EMBL" id="BAGZ01000005">
    <property type="protein sequence ID" value="GAB77329.1"/>
    <property type="molecule type" value="Genomic_DNA"/>
</dbReference>
<dbReference type="Proteomes" id="UP000008495">
    <property type="component" value="Unassembled WGS sequence"/>
</dbReference>
<feature type="compositionally biased region" description="Low complexity" evidence="1">
    <location>
        <begin position="61"/>
        <end position="74"/>
    </location>
</feature>
<dbReference type="GO" id="GO:0015627">
    <property type="term" value="C:type II protein secretion system complex"/>
    <property type="evidence" value="ECO:0007669"/>
    <property type="project" value="TreeGrafter"/>
</dbReference>
<dbReference type="GO" id="GO:0015628">
    <property type="term" value="P:protein secretion by the type II secretion system"/>
    <property type="evidence" value="ECO:0007669"/>
    <property type="project" value="TreeGrafter"/>
</dbReference>
<feature type="domain" description="Helix-hairpin-helix DNA-binding motif class 1" evidence="2">
    <location>
        <begin position="92"/>
        <end position="111"/>
    </location>
</feature>
<dbReference type="PANTHER" id="PTHR21180">
    <property type="entry name" value="ENDONUCLEASE/EXONUCLEASE/PHOSPHATASE FAMILY DOMAIN-CONTAINING PROTEIN 1"/>
    <property type="match status" value="1"/>
</dbReference>
<reference evidence="3 4" key="1">
    <citation type="submission" date="2012-08" db="EMBL/GenBank/DDBJ databases">
        <title>Whole genome shotgun sequence of Austwickia chelonae NBRC 105200.</title>
        <authorList>
            <person name="Yoshida I."/>
            <person name="Hosoyama A."/>
            <person name="Tsuchikane K."/>
            <person name="Katsumata H."/>
            <person name="Ando Y."/>
            <person name="Ohji S."/>
            <person name="Hamada M."/>
            <person name="Tamura T."/>
            <person name="Yamazoe A."/>
            <person name="Yamazaki S."/>
            <person name="Fujita N."/>
        </authorList>
    </citation>
    <scope>NUCLEOTIDE SEQUENCE [LARGE SCALE GENOMIC DNA]</scope>
    <source>
        <strain evidence="3 4">NBRC 105200</strain>
    </source>
</reference>
<name>K6VKQ8_9MICO</name>
<feature type="domain" description="Helix-hairpin-helix DNA-binding motif class 1" evidence="2">
    <location>
        <begin position="122"/>
        <end position="141"/>
    </location>
</feature>
<dbReference type="InterPro" id="IPR051675">
    <property type="entry name" value="Endo/Exo/Phosphatase_dom_1"/>
</dbReference>
<dbReference type="AlphaFoldDB" id="K6VKQ8"/>
<gene>
    <name evidence="3" type="ORF">AUCHE_05_02340</name>
</gene>
<proteinExistence type="predicted"/>
<dbReference type="STRING" id="100225.SAMN05421595_1156"/>
<dbReference type="Pfam" id="PF10531">
    <property type="entry name" value="SLBB"/>
    <property type="match status" value="1"/>
</dbReference>
<dbReference type="Gene3D" id="1.10.150.320">
    <property type="entry name" value="Photosystem II 12 kDa extrinsic protein"/>
    <property type="match status" value="1"/>
</dbReference>
<dbReference type="Pfam" id="PF12836">
    <property type="entry name" value="HHH_3"/>
    <property type="match status" value="1"/>
</dbReference>
<feature type="region of interest" description="Disordered" evidence="1">
    <location>
        <begin position="61"/>
        <end position="82"/>
    </location>
</feature>
<keyword evidence="4" id="KW-1185">Reference proteome</keyword>
<accession>K6VKQ8</accession>